<dbReference type="GeneID" id="78020082"/>
<protein>
    <submittedName>
        <fullName evidence="1">Uncharacterized protein</fullName>
    </submittedName>
</protein>
<gene>
    <name evidence="1" type="ORF">VB695_04625</name>
</gene>
<dbReference type="Proteomes" id="UP001303285">
    <property type="component" value="Unassembled WGS sequence"/>
</dbReference>
<keyword evidence="2" id="KW-1185">Reference proteome</keyword>
<dbReference type="RefSeq" id="WP_234419735.1">
    <property type="nucleotide sequence ID" value="NZ_JAYGHK010000010.1"/>
</dbReference>
<name>A0ABU5UM95_NODSP</name>
<organism evidence="1 2">
    <name type="scientific">Nodularia spumigena UHCC 0060</name>
    <dbReference type="NCBI Taxonomy" id="3110300"/>
    <lineage>
        <taxon>Bacteria</taxon>
        <taxon>Bacillati</taxon>
        <taxon>Cyanobacteriota</taxon>
        <taxon>Cyanophyceae</taxon>
        <taxon>Nostocales</taxon>
        <taxon>Nodulariaceae</taxon>
        <taxon>Nodularia</taxon>
    </lineage>
</organism>
<evidence type="ECO:0000313" key="2">
    <source>
        <dbReference type="Proteomes" id="UP001303285"/>
    </source>
</evidence>
<accession>A0ABU5UM95</accession>
<dbReference type="EMBL" id="JAYGHK010000010">
    <property type="protein sequence ID" value="MEA5607369.1"/>
    <property type="molecule type" value="Genomic_DNA"/>
</dbReference>
<proteinExistence type="predicted"/>
<reference evidence="1 2" key="1">
    <citation type="submission" date="2023-12" db="EMBL/GenBank/DDBJ databases">
        <title>Baltic Sea Cyanobacteria.</title>
        <authorList>
            <person name="Delbaje E."/>
            <person name="Fewer D.P."/>
            <person name="Shishido T.K."/>
        </authorList>
    </citation>
    <scope>NUCLEOTIDE SEQUENCE [LARGE SCALE GENOMIC DNA]</scope>
    <source>
        <strain evidence="1 2">UHCC 0060</strain>
    </source>
</reference>
<sequence>MSKNKIVLLDATAVKEFYDLVYVAIENNINSLLEISKKSSSPKIIDDS</sequence>
<evidence type="ECO:0000313" key="1">
    <source>
        <dbReference type="EMBL" id="MEA5607369.1"/>
    </source>
</evidence>
<comment type="caution">
    <text evidence="1">The sequence shown here is derived from an EMBL/GenBank/DDBJ whole genome shotgun (WGS) entry which is preliminary data.</text>
</comment>